<proteinExistence type="predicted"/>
<keyword evidence="3" id="KW-1185">Reference proteome</keyword>
<evidence type="ECO:0000313" key="2">
    <source>
        <dbReference type="EMBL" id="KAF2179318.1"/>
    </source>
</evidence>
<reference evidence="2" key="1">
    <citation type="journal article" date="2020" name="Stud. Mycol.">
        <title>101 Dothideomycetes genomes: a test case for predicting lifestyles and emergence of pathogens.</title>
        <authorList>
            <person name="Haridas S."/>
            <person name="Albert R."/>
            <person name="Binder M."/>
            <person name="Bloem J."/>
            <person name="Labutti K."/>
            <person name="Salamov A."/>
            <person name="Andreopoulos B."/>
            <person name="Baker S."/>
            <person name="Barry K."/>
            <person name="Bills G."/>
            <person name="Bluhm B."/>
            <person name="Cannon C."/>
            <person name="Castanera R."/>
            <person name="Culley D."/>
            <person name="Daum C."/>
            <person name="Ezra D."/>
            <person name="Gonzalez J."/>
            <person name="Henrissat B."/>
            <person name="Kuo A."/>
            <person name="Liang C."/>
            <person name="Lipzen A."/>
            <person name="Lutzoni F."/>
            <person name="Magnuson J."/>
            <person name="Mondo S."/>
            <person name="Nolan M."/>
            <person name="Ohm R."/>
            <person name="Pangilinan J."/>
            <person name="Park H.-J."/>
            <person name="Ramirez L."/>
            <person name="Alfaro M."/>
            <person name="Sun H."/>
            <person name="Tritt A."/>
            <person name="Yoshinaga Y."/>
            <person name="Zwiers L.-H."/>
            <person name="Turgeon B."/>
            <person name="Goodwin S."/>
            <person name="Spatafora J."/>
            <person name="Crous P."/>
            <person name="Grigoriev I."/>
        </authorList>
    </citation>
    <scope>NUCLEOTIDE SEQUENCE</scope>
    <source>
        <strain evidence="2">CBS 207.26</strain>
    </source>
</reference>
<dbReference type="Pfam" id="PF22942">
    <property type="entry name" value="DUF7025"/>
    <property type="match status" value="1"/>
</dbReference>
<gene>
    <name evidence="2" type="ORF">K469DRAFT_694038</name>
</gene>
<sequence>MPLVCEEIVDLTGSAYFRVEGRFFDFNRKRIREATGWTKIEKFQGTVQINALVAYPLQFHPDLNRTRKDLIQHGRTFLSLRGIHYKEYDGNAFRFDDEEDKECGLVFLLQLPGVGKTLIAKVIIESHKTLLYAIAARELGTESTTVEILLSTVFKVTFNKAVIKNTVLIAWALNDFTARLRMYA</sequence>
<evidence type="ECO:0000259" key="1">
    <source>
        <dbReference type="Pfam" id="PF22942"/>
    </source>
</evidence>
<organism evidence="2 3">
    <name type="scientific">Zopfia rhizophila CBS 207.26</name>
    <dbReference type="NCBI Taxonomy" id="1314779"/>
    <lineage>
        <taxon>Eukaryota</taxon>
        <taxon>Fungi</taxon>
        <taxon>Dikarya</taxon>
        <taxon>Ascomycota</taxon>
        <taxon>Pezizomycotina</taxon>
        <taxon>Dothideomycetes</taxon>
        <taxon>Dothideomycetes incertae sedis</taxon>
        <taxon>Zopfiaceae</taxon>
        <taxon>Zopfia</taxon>
    </lineage>
</organism>
<dbReference type="Proteomes" id="UP000800200">
    <property type="component" value="Unassembled WGS sequence"/>
</dbReference>
<feature type="domain" description="DUF7025" evidence="1">
    <location>
        <begin position="13"/>
        <end position="61"/>
    </location>
</feature>
<dbReference type="PANTHER" id="PTHR46411:SF3">
    <property type="entry name" value="AAA+ ATPASE DOMAIN-CONTAINING PROTEIN"/>
    <property type="match status" value="1"/>
</dbReference>
<dbReference type="InterPro" id="IPR054289">
    <property type="entry name" value="DUF7025"/>
</dbReference>
<dbReference type="OrthoDB" id="10042665at2759"/>
<dbReference type="EMBL" id="ML994667">
    <property type="protein sequence ID" value="KAF2179318.1"/>
    <property type="molecule type" value="Genomic_DNA"/>
</dbReference>
<name>A0A6A6DLL2_9PEZI</name>
<dbReference type="PANTHER" id="PTHR46411">
    <property type="entry name" value="FAMILY ATPASE, PUTATIVE-RELATED"/>
    <property type="match status" value="1"/>
</dbReference>
<evidence type="ECO:0000313" key="3">
    <source>
        <dbReference type="Proteomes" id="UP000800200"/>
    </source>
</evidence>
<dbReference type="AlphaFoldDB" id="A0A6A6DLL2"/>
<accession>A0A6A6DLL2</accession>
<protein>
    <recommendedName>
        <fullName evidence="1">DUF7025 domain-containing protein</fullName>
    </recommendedName>
</protein>